<reference evidence="2 3" key="1">
    <citation type="submission" date="2019-05" db="EMBL/GenBank/DDBJ databases">
        <title>Another draft genome of Portunus trituberculatus and its Hox gene families provides insights of decapod evolution.</title>
        <authorList>
            <person name="Jeong J.-H."/>
            <person name="Song I."/>
            <person name="Kim S."/>
            <person name="Choi T."/>
            <person name="Kim D."/>
            <person name="Ryu S."/>
            <person name="Kim W."/>
        </authorList>
    </citation>
    <scope>NUCLEOTIDE SEQUENCE [LARGE SCALE GENOMIC DNA]</scope>
    <source>
        <tissue evidence="2">Muscle</tissue>
    </source>
</reference>
<proteinExistence type="predicted"/>
<evidence type="ECO:0000313" key="2">
    <source>
        <dbReference type="EMBL" id="MPC97779.1"/>
    </source>
</evidence>
<name>A0A5B7JSF8_PORTR</name>
<feature type="compositionally biased region" description="Basic and acidic residues" evidence="1">
    <location>
        <begin position="60"/>
        <end position="72"/>
    </location>
</feature>
<accession>A0A5B7JSF8</accession>
<feature type="compositionally biased region" description="Polar residues" evidence="1">
    <location>
        <begin position="50"/>
        <end position="59"/>
    </location>
</feature>
<dbReference type="AlphaFoldDB" id="A0A5B7JSF8"/>
<dbReference type="EMBL" id="VSRR010111449">
    <property type="protein sequence ID" value="MPC97779.1"/>
    <property type="molecule type" value="Genomic_DNA"/>
</dbReference>
<dbReference type="Proteomes" id="UP000324222">
    <property type="component" value="Unassembled WGS sequence"/>
</dbReference>
<keyword evidence="3" id="KW-1185">Reference proteome</keyword>
<sequence>MRVNFTATSEYIETFEKILSKIEDLKKEKNFIIVTLTPRPHSFHNHDRNSLTTAAAQENSGRDGNRHRDNFR</sequence>
<feature type="region of interest" description="Disordered" evidence="1">
    <location>
        <begin position="42"/>
        <end position="72"/>
    </location>
</feature>
<gene>
    <name evidence="2" type="ORF">E2C01_093111</name>
</gene>
<comment type="caution">
    <text evidence="2">The sequence shown here is derived from an EMBL/GenBank/DDBJ whole genome shotgun (WGS) entry which is preliminary data.</text>
</comment>
<protein>
    <submittedName>
        <fullName evidence="2">Uncharacterized protein</fullName>
    </submittedName>
</protein>
<evidence type="ECO:0000256" key="1">
    <source>
        <dbReference type="SAM" id="MobiDB-lite"/>
    </source>
</evidence>
<organism evidence="2 3">
    <name type="scientific">Portunus trituberculatus</name>
    <name type="common">Swimming crab</name>
    <name type="synonym">Neptunus trituberculatus</name>
    <dbReference type="NCBI Taxonomy" id="210409"/>
    <lineage>
        <taxon>Eukaryota</taxon>
        <taxon>Metazoa</taxon>
        <taxon>Ecdysozoa</taxon>
        <taxon>Arthropoda</taxon>
        <taxon>Crustacea</taxon>
        <taxon>Multicrustacea</taxon>
        <taxon>Malacostraca</taxon>
        <taxon>Eumalacostraca</taxon>
        <taxon>Eucarida</taxon>
        <taxon>Decapoda</taxon>
        <taxon>Pleocyemata</taxon>
        <taxon>Brachyura</taxon>
        <taxon>Eubrachyura</taxon>
        <taxon>Portunoidea</taxon>
        <taxon>Portunidae</taxon>
        <taxon>Portuninae</taxon>
        <taxon>Portunus</taxon>
    </lineage>
</organism>
<evidence type="ECO:0000313" key="3">
    <source>
        <dbReference type="Proteomes" id="UP000324222"/>
    </source>
</evidence>